<dbReference type="AlphaFoldDB" id="A0A246BKQ9"/>
<dbReference type="InterPro" id="IPR050607">
    <property type="entry name" value="NOS"/>
</dbReference>
<evidence type="ECO:0000256" key="10">
    <source>
        <dbReference type="PIRNR" id="PIRNR037219"/>
    </source>
</evidence>
<feature type="binding site" description="axial binding residue" evidence="11">
    <location>
        <position position="69"/>
    </location>
    <ligand>
        <name>heme</name>
        <dbReference type="ChEBI" id="CHEBI:30413"/>
    </ligand>
    <ligandPart>
        <name>Fe</name>
        <dbReference type="ChEBI" id="CHEBI:18248"/>
    </ligandPart>
</feature>
<dbReference type="GO" id="GO:0046872">
    <property type="term" value="F:metal ion binding"/>
    <property type="evidence" value="ECO:0007669"/>
    <property type="project" value="UniProtKB-KW"/>
</dbReference>
<dbReference type="EC" id="1.14.14.47" evidence="3 10"/>
<name>A0A246BKQ9_9DEIO</name>
<comment type="similarity">
    <text evidence="2 10">Belongs to the NOS family. Bacterial NOS oxygenase subfamily.</text>
</comment>
<sequence>MAASVPQPNQTPQTGALAEALEFLHLYHTETGRPGLRHRQAEAYRGHLTLGTDELTFGARVAWRNSTRCVGRLPWQTLRVNDLRHVTDHDGVFTHLLAHLRGALNGGRILPTMSVFGPGVRIHNDQLIRYAGYRQPDGRVIGDPQNADLTDHLRRLGWAGGPGTRFDVLPLAIEAGGQVRLFDLPADAAHEVHITHPTCPAIGELGLRWHALPVISNLTLEVAGESFQAAPFNGWYLQTEIAARNLSDEDRYDQLPAVAAALGLETTSRRSLWVDRALLELNVAVLHSFDRAGVRIADHHAVTRQFQHFETLEARAGRPVQGRWSWLVPPMAPATTPLWDRRYDDREVRPNFTPQRPAWREARPGVCPFHP</sequence>
<dbReference type="GO" id="GO:0006809">
    <property type="term" value="P:nitric oxide biosynthetic process"/>
    <property type="evidence" value="ECO:0007669"/>
    <property type="project" value="InterPro"/>
</dbReference>
<evidence type="ECO:0000256" key="11">
    <source>
        <dbReference type="PIRSR" id="PIRSR037219-1"/>
    </source>
</evidence>
<proteinExistence type="inferred from homology"/>
<dbReference type="PROSITE" id="PS60001">
    <property type="entry name" value="NOS"/>
    <property type="match status" value="1"/>
</dbReference>
<dbReference type="InterPro" id="IPR044943">
    <property type="entry name" value="NOS_dom_1"/>
</dbReference>
<evidence type="ECO:0000313" key="14">
    <source>
        <dbReference type="Proteomes" id="UP000197208"/>
    </source>
</evidence>
<dbReference type="Proteomes" id="UP000197208">
    <property type="component" value="Unassembled WGS sequence"/>
</dbReference>
<comment type="function">
    <text evidence="10">Catalyzes the production of nitric oxide.</text>
</comment>
<dbReference type="PIRSF" id="PIRSF037219">
    <property type="entry name" value="NOS_oxygenase"/>
    <property type="match status" value="1"/>
</dbReference>
<dbReference type="InterPro" id="IPR004030">
    <property type="entry name" value="NOS_N"/>
</dbReference>
<keyword evidence="7 10" id="KW-0560">Oxidoreductase</keyword>
<dbReference type="InterPro" id="IPR036119">
    <property type="entry name" value="NOS_N_sf"/>
</dbReference>
<dbReference type="PANTHER" id="PTHR43410:SF1">
    <property type="entry name" value="NITRIC OXIDE SYNTHASE"/>
    <property type="match status" value="1"/>
</dbReference>
<gene>
    <name evidence="13" type="ORF">CBQ26_11640</name>
</gene>
<evidence type="ECO:0000256" key="1">
    <source>
        <dbReference type="ARBA" id="ARBA00001971"/>
    </source>
</evidence>
<dbReference type="InterPro" id="IPR044940">
    <property type="entry name" value="NOS_dom_2"/>
</dbReference>
<comment type="subunit">
    <text evidence="10">Homodimer.</text>
</comment>
<dbReference type="GO" id="GO:0004517">
    <property type="term" value="F:nitric-oxide synthase activity"/>
    <property type="evidence" value="ECO:0007669"/>
    <property type="project" value="InterPro"/>
</dbReference>
<dbReference type="EMBL" id="NHMK01000014">
    <property type="protein sequence ID" value="OWL95907.1"/>
    <property type="molecule type" value="Genomic_DNA"/>
</dbReference>
<dbReference type="SUPFAM" id="SSF56512">
    <property type="entry name" value="Nitric oxide (NO) synthase oxygenase domain"/>
    <property type="match status" value="1"/>
</dbReference>
<dbReference type="Gene3D" id="3.90.1230.10">
    <property type="entry name" value="Nitric Oxide Synthase, Chain A, domain 3"/>
    <property type="match status" value="1"/>
</dbReference>
<comment type="catalytic activity">
    <reaction evidence="9">
        <text>3 reduced [flavodoxin] + 2 L-arginine + 4 O2 = 3 oxidized [flavodoxin] + 2 L-citrulline + 2 nitric oxide + 4 H2O + 5 H(+)</text>
        <dbReference type="Rhea" id="RHEA:52324"/>
        <dbReference type="Rhea" id="RHEA-COMP:10622"/>
        <dbReference type="Rhea" id="RHEA-COMP:10623"/>
        <dbReference type="ChEBI" id="CHEBI:15377"/>
        <dbReference type="ChEBI" id="CHEBI:15378"/>
        <dbReference type="ChEBI" id="CHEBI:15379"/>
        <dbReference type="ChEBI" id="CHEBI:16480"/>
        <dbReference type="ChEBI" id="CHEBI:32682"/>
        <dbReference type="ChEBI" id="CHEBI:57618"/>
        <dbReference type="ChEBI" id="CHEBI:57743"/>
        <dbReference type="ChEBI" id="CHEBI:58210"/>
        <dbReference type="EC" id="1.14.14.47"/>
    </reaction>
</comment>
<comment type="miscellaneous">
    <text evidence="10">This protein is similar to the oxygenase domain of eukaryotic nitric oxide synthases but lacks the reductase domain which, in eukaryotes, is responsible for transfer of electrons to the ferric heme during nitric oxide synthesis.</text>
</comment>
<evidence type="ECO:0000259" key="12">
    <source>
        <dbReference type="PROSITE" id="PS60001"/>
    </source>
</evidence>
<dbReference type="Gene3D" id="3.90.340.10">
    <property type="entry name" value="Nitric Oxide Synthase, Chain A, domain 1"/>
    <property type="match status" value="1"/>
</dbReference>
<evidence type="ECO:0000256" key="5">
    <source>
        <dbReference type="ARBA" id="ARBA00022617"/>
    </source>
</evidence>
<evidence type="ECO:0000256" key="4">
    <source>
        <dbReference type="ARBA" id="ARBA00018859"/>
    </source>
</evidence>
<evidence type="ECO:0000256" key="7">
    <source>
        <dbReference type="ARBA" id="ARBA00023002"/>
    </source>
</evidence>
<keyword evidence="6 10" id="KW-0479">Metal-binding</keyword>
<accession>A0A246BKQ9</accession>
<comment type="caution">
    <text evidence="13">The sequence shown here is derived from an EMBL/GenBank/DDBJ whole genome shotgun (WGS) entry which is preliminary data.</text>
</comment>
<dbReference type="Pfam" id="PF02898">
    <property type="entry name" value="NO_synthase"/>
    <property type="match status" value="1"/>
</dbReference>
<dbReference type="PANTHER" id="PTHR43410">
    <property type="entry name" value="NITRIC OXIDE SYNTHASE OXYGENASE"/>
    <property type="match status" value="1"/>
</dbReference>
<dbReference type="InterPro" id="IPR017142">
    <property type="entry name" value="Nitric_oxide_synthase_Oase-su"/>
</dbReference>
<dbReference type="OrthoDB" id="3398374at2"/>
<organism evidence="13 14">
    <name type="scientific">Deinococcus indicus</name>
    <dbReference type="NCBI Taxonomy" id="223556"/>
    <lineage>
        <taxon>Bacteria</taxon>
        <taxon>Thermotogati</taxon>
        <taxon>Deinococcota</taxon>
        <taxon>Deinococci</taxon>
        <taxon>Deinococcales</taxon>
        <taxon>Deinococcaceae</taxon>
        <taxon>Deinococcus</taxon>
    </lineage>
</organism>
<evidence type="ECO:0000256" key="2">
    <source>
        <dbReference type="ARBA" id="ARBA00005411"/>
    </source>
</evidence>
<reference evidence="13 14" key="1">
    <citation type="submission" date="2017-05" db="EMBL/GenBank/DDBJ databases">
        <title>De novo genome assembly of Deniococcus indicus strain DR1.</title>
        <authorList>
            <person name="Chauhan D."/>
            <person name="Yennamalli R.M."/>
            <person name="Priyadarshini R."/>
        </authorList>
    </citation>
    <scope>NUCLEOTIDE SEQUENCE [LARGE SCALE GENOMIC DNA]</scope>
    <source>
        <strain evidence="13 14">DR1</strain>
    </source>
</reference>
<evidence type="ECO:0000256" key="6">
    <source>
        <dbReference type="ARBA" id="ARBA00022723"/>
    </source>
</evidence>
<evidence type="ECO:0000256" key="3">
    <source>
        <dbReference type="ARBA" id="ARBA00012735"/>
    </source>
</evidence>
<keyword evidence="5 10" id="KW-0349">Heme</keyword>
<keyword evidence="14" id="KW-1185">Reference proteome</keyword>
<evidence type="ECO:0000256" key="8">
    <source>
        <dbReference type="ARBA" id="ARBA00023004"/>
    </source>
</evidence>
<dbReference type="GO" id="GO:0020037">
    <property type="term" value="F:heme binding"/>
    <property type="evidence" value="ECO:0007669"/>
    <property type="project" value="InterPro"/>
</dbReference>
<dbReference type="RefSeq" id="WP_088248797.1">
    <property type="nucleotide sequence ID" value="NZ_BNAM01000006.1"/>
</dbReference>
<comment type="cofactor">
    <cofactor evidence="1 10 11">
        <name>heme</name>
        <dbReference type="ChEBI" id="CHEBI:30413"/>
    </cofactor>
</comment>
<evidence type="ECO:0000256" key="9">
    <source>
        <dbReference type="ARBA" id="ARBA00048713"/>
    </source>
</evidence>
<protein>
    <recommendedName>
        <fullName evidence="4 10">Nitric oxide synthase oxygenase</fullName>
        <ecNumber evidence="3 10">1.14.14.47</ecNumber>
    </recommendedName>
</protein>
<feature type="domain" description="Nitric oxide synthase (NOS)" evidence="12">
    <location>
        <begin position="68"/>
        <end position="75"/>
    </location>
</feature>
<keyword evidence="8 10" id="KW-0408">Iron</keyword>
<dbReference type="Gene3D" id="3.90.440.10">
    <property type="entry name" value="Nitric Oxide Synthase,Heme Domain,Chain A domain 2"/>
    <property type="match status" value="1"/>
</dbReference>
<evidence type="ECO:0000313" key="13">
    <source>
        <dbReference type="EMBL" id="OWL95907.1"/>
    </source>
</evidence>
<dbReference type="InterPro" id="IPR044944">
    <property type="entry name" value="NOS_dom_3"/>
</dbReference>